<dbReference type="Proteomes" id="UP000316304">
    <property type="component" value="Unassembled WGS sequence"/>
</dbReference>
<reference evidence="7 8" key="1">
    <citation type="submission" date="2019-02" db="EMBL/GenBank/DDBJ databases">
        <title>Deep-cultivation of Planctomycetes and their phenomic and genomic characterization uncovers novel biology.</title>
        <authorList>
            <person name="Wiegand S."/>
            <person name="Jogler M."/>
            <person name="Boedeker C."/>
            <person name="Pinto D."/>
            <person name="Vollmers J."/>
            <person name="Rivas-Marin E."/>
            <person name="Kohn T."/>
            <person name="Peeters S.H."/>
            <person name="Heuer A."/>
            <person name="Rast P."/>
            <person name="Oberbeckmann S."/>
            <person name="Bunk B."/>
            <person name="Jeske O."/>
            <person name="Meyerdierks A."/>
            <person name="Storesund J.E."/>
            <person name="Kallscheuer N."/>
            <person name="Luecker S."/>
            <person name="Lage O.M."/>
            <person name="Pohl T."/>
            <person name="Merkel B.J."/>
            <person name="Hornburger P."/>
            <person name="Mueller R.-W."/>
            <person name="Bruemmer F."/>
            <person name="Labrenz M."/>
            <person name="Spormann A.M."/>
            <person name="Op Den Camp H."/>
            <person name="Overmann J."/>
            <person name="Amann R."/>
            <person name="Jetten M.S.M."/>
            <person name="Mascher T."/>
            <person name="Medema M.H."/>
            <person name="Devos D.P."/>
            <person name="Kaster A.-K."/>
            <person name="Ovreas L."/>
            <person name="Rohde M."/>
            <person name="Galperin M.Y."/>
            <person name="Jogler C."/>
        </authorList>
    </citation>
    <scope>NUCLEOTIDE SEQUENCE [LARGE SCALE GENOMIC DNA]</scope>
    <source>
        <strain evidence="7 8">Pla52o</strain>
    </source>
</reference>
<dbReference type="FunFam" id="3.30.1390.10:FF:000001">
    <property type="entry name" value="50S ribosomal protein L7/L12"/>
    <property type="match status" value="1"/>
</dbReference>
<dbReference type="InterPro" id="IPR014719">
    <property type="entry name" value="Ribosomal_bL12_C/ClpS-like"/>
</dbReference>
<dbReference type="PANTHER" id="PTHR45987:SF4">
    <property type="entry name" value="LARGE RIBOSOMAL SUBUNIT PROTEIN BL12M"/>
    <property type="match status" value="1"/>
</dbReference>
<dbReference type="EMBL" id="SJPT01000005">
    <property type="protein sequence ID" value="TWU22244.1"/>
    <property type="molecule type" value="Genomic_DNA"/>
</dbReference>
<keyword evidence="2 4" id="KW-0689">Ribosomal protein</keyword>
<dbReference type="InterPro" id="IPR036235">
    <property type="entry name" value="Ribosomal_bL12_oligo_N_sf"/>
</dbReference>
<dbReference type="AlphaFoldDB" id="A0A5C6CFE3"/>
<dbReference type="GO" id="GO:0006412">
    <property type="term" value="P:translation"/>
    <property type="evidence" value="ECO:0007669"/>
    <property type="project" value="UniProtKB-UniRule"/>
</dbReference>
<dbReference type="Pfam" id="PF16320">
    <property type="entry name" value="Ribosomal_L12_N"/>
    <property type="match status" value="1"/>
</dbReference>
<evidence type="ECO:0000313" key="8">
    <source>
        <dbReference type="Proteomes" id="UP000316304"/>
    </source>
</evidence>
<name>A0A5C6CFE3_9BACT</name>
<evidence type="ECO:0000256" key="1">
    <source>
        <dbReference type="ARBA" id="ARBA00007197"/>
    </source>
</evidence>
<feature type="domain" description="Large ribosomal subunit protein bL12 oligomerization" evidence="6">
    <location>
        <begin position="16"/>
        <end position="62"/>
    </location>
</feature>
<evidence type="ECO:0000256" key="4">
    <source>
        <dbReference type="HAMAP-Rule" id="MF_00368"/>
    </source>
</evidence>
<dbReference type="Pfam" id="PF00542">
    <property type="entry name" value="Ribosomal_L12"/>
    <property type="match status" value="1"/>
</dbReference>
<comment type="subunit">
    <text evidence="4">Homodimer. Part of the ribosomal stalk of the 50S ribosomal subunit. Forms a multimeric L10(L12)X complex, where L10 forms an elongated spine to which 2 to 4 L12 dimers bind in a sequential fashion. Binds GTP-bound translation factors.</text>
</comment>
<sequence length="136" mass="14119">MSDEGTAVAEFSAEAKEMGDKIAGMTLKQAKELSDYLKDVHGIEPAAGGGVVMAAAADGGGAAVEEKTEWDIILTGFGDKKLNVVKVVKNLTGASLMEAKKMVESCPATLKEAASKEDCDKIKAEIEEAGGSIELK</sequence>
<dbReference type="SUPFAM" id="SSF54736">
    <property type="entry name" value="ClpS-like"/>
    <property type="match status" value="1"/>
</dbReference>
<dbReference type="RefSeq" id="WP_146595450.1">
    <property type="nucleotide sequence ID" value="NZ_SJPT01000005.1"/>
</dbReference>
<organism evidence="7 8">
    <name type="scientific">Novipirellula galeiformis</name>
    <dbReference type="NCBI Taxonomy" id="2528004"/>
    <lineage>
        <taxon>Bacteria</taxon>
        <taxon>Pseudomonadati</taxon>
        <taxon>Planctomycetota</taxon>
        <taxon>Planctomycetia</taxon>
        <taxon>Pirellulales</taxon>
        <taxon>Pirellulaceae</taxon>
        <taxon>Novipirellula</taxon>
    </lineage>
</organism>
<proteinExistence type="inferred from homology"/>
<dbReference type="InterPro" id="IPR008932">
    <property type="entry name" value="Ribosomal_bL12_oligo"/>
</dbReference>
<dbReference type="InterPro" id="IPR000206">
    <property type="entry name" value="Ribosomal_bL12"/>
</dbReference>
<gene>
    <name evidence="4 7" type="primary">rplL</name>
    <name evidence="7" type="ORF">Pla52o_33000</name>
</gene>
<keyword evidence="3 4" id="KW-0687">Ribonucleoprotein</keyword>
<evidence type="ECO:0000256" key="2">
    <source>
        <dbReference type="ARBA" id="ARBA00022980"/>
    </source>
</evidence>
<dbReference type="OrthoDB" id="9811748at2"/>
<evidence type="ECO:0000256" key="3">
    <source>
        <dbReference type="ARBA" id="ARBA00023274"/>
    </source>
</evidence>
<comment type="similarity">
    <text evidence="1 4">Belongs to the bacterial ribosomal protein bL12 family.</text>
</comment>
<evidence type="ECO:0000259" key="6">
    <source>
        <dbReference type="Pfam" id="PF16320"/>
    </source>
</evidence>
<feature type="domain" description="Large ribosomal subunit protein bL12 C-terminal" evidence="5">
    <location>
        <begin position="71"/>
        <end position="136"/>
    </location>
</feature>
<comment type="function">
    <text evidence="4">Forms part of the ribosomal stalk which helps the ribosome interact with GTP-bound translation factors. Is thus essential for accurate translation.</text>
</comment>
<dbReference type="PANTHER" id="PTHR45987">
    <property type="entry name" value="39S RIBOSOMAL PROTEIN L12"/>
    <property type="match status" value="1"/>
</dbReference>
<evidence type="ECO:0000259" key="5">
    <source>
        <dbReference type="Pfam" id="PF00542"/>
    </source>
</evidence>
<dbReference type="GO" id="GO:0022625">
    <property type="term" value="C:cytosolic large ribosomal subunit"/>
    <property type="evidence" value="ECO:0007669"/>
    <property type="project" value="TreeGrafter"/>
</dbReference>
<dbReference type="Gene3D" id="1.20.5.710">
    <property type="entry name" value="Single helix bin"/>
    <property type="match status" value="1"/>
</dbReference>
<comment type="caution">
    <text evidence="7">The sequence shown here is derived from an EMBL/GenBank/DDBJ whole genome shotgun (WGS) entry which is preliminary data.</text>
</comment>
<evidence type="ECO:0000313" key="7">
    <source>
        <dbReference type="EMBL" id="TWU22244.1"/>
    </source>
</evidence>
<dbReference type="NCBIfam" id="TIGR00855">
    <property type="entry name" value="L12"/>
    <property type="match status" value="1"/>
</dbReference>
<dbReference type="GO" id="GO:0003735">
    <property type="term" value="F:structural constituent of ribosome"/>
    <property type="evidence" value="ECO:0007669"/>
    <property type="project" value="InterPro"/>
</dbReference>
<dbReference type="HAMAP" id="MF_00368">
    <property type="entry name" value="Ribosomal_bL12"/>
    <property type="match status" value="1"/>
</dbReference>
<keyword evidence="8" id="KW-1185">Reference proteome</keyword>
<dbReference type="Gene3D" id="3.30.1390.10">
    <property type="match status" value="1"/>
</dbReference>
<protein>
    <recommendedName>
        <fullName evidence="4">Large ribosomal subunit protein bL12</fullName>
    </recommendedName>
</protein>
<dbReference type="InterPro" id="IPR013823">
    <property type="entry name" value="Ribosomal_bL12_C"/>
</dbReference>
<accession>A0A5C6CFE3</accession>
<dbReference type="GO" id="GO:0003729">
    <property type="term" value="F:mRNA binding"/>
    <property type="evidence" value="ECO:0007669"/>
    <property type="project" value="TreeGrafter"/>
</dbReference>
<dbReference type="SUPFAM" id="SSF48300">
    <property type="entry name" value="Ribosomal protein L7/12, oligomerisation (N-terminal) domain"/>
    <property type="match status" value="1"/>
</dbReference>